<evidence type="ECO:0000256" key="1">
    <source>
        <dbReference type="SAM" id="MobiDB-lite"/>
    </source>
</evidence>
<dbReference type="GO" id="GO:0006338">
    <property type="term" value="P:chromatin remodeling"/>
    <property type="evidence" value="ECO:0007669"/>
    <property type="project" value="InterPro"/>
</dbReference>
<dbReference type="AlphaFoldDB" id="B4DU03"/>
<dbReference type="GO" id="GO:0035267">
    <property type="term" value="C:NuA4 histone acetyltransferase complex"/>
    <property type="evidence" value="ECO:0007669"/>
    <property type="project" value="InterPro"/>
</dbReference>
<evidence type="ECO:0000256" key="2">
    <source>
        <dbReference type="SAM" id="Phobius"/>
    </source>
</evidence>
<dbReference type="PANTHER" id="PTHR12855:SF10">
    <property type="entry name" value="DNA METHYLTRANSFERASE 1-ASSOCIATED PROTEIN 1"/>
    <property type="match status" value="1"/>
</dbReference>
<organism evidence="3">
    <name type="scientific">Homo sapiens</name>
    <name type="common">Human</name>
    <dbReference type="NCBI Taxonomy" id="9606"/>
    <lineage>
        <taxon>Eukaryota</taxon>
        <taxon>Metazoa</taxon>
        <taxon>Chordata</taxon>
        <taxon>Craniata</taxon>
        <taxon>Vertebrata</taxon>
        <taxon>Euteleostomi</taxon>
        <taxon>Mammalia</taxon>
        <taxon>Eutheria</taxon>
        <taxon>Euarchontoglires</taxon>
        <taxon>Primates</taxon>
        <taxon>Haplorrhini</taxon>
        <taxon>Catarrhini</taxon>
        <taxon>Hominidae</taxon>
        <taxon>Homo</taxon>
    </lineage>
</organism>
<feature type="compositionally biased region" description="Basic and acidic residues" evidence="1">
    <location>
        <begin position="26"/>
        <end position="45"/>
    </location>
</feature>
<name>B4DU03_HUMAN</name>
<feature type="region of interest" description="Disordered" evidence="1">
    <location>
        <begin position="1"/>
        <end position="45"/>
    </location>
</feature>
<evidence type="ECO:0000313" key="3">
    <source>
        <dbReference type="EMBL" id="BAG62165.1"/>
    </source>
</evidence>
<sequence length="258" mass="28251">MATGADVRDILELGGPEGDAASGTISKKDIINPDKKKSKKSSETLTFKRPEGMHREVYALLYSDKNKGSCLLSRMQEDLKSFAPGHDFLAIGDAPPLLPSDTGQGYRTVKAKLGSKKVRPWKWMPFTNPARKDGAMFFHWRRAAEEGKDYPFARFNKVSYLHSDTGQDCPPTLSHLCELSSLLGLVLGARLCPTVITHSILVANACRVGLCGSFLPKGSCSFPDLLWFFMAFLGLSNVAVPQSCILGALVFLFSTFLV</sequence>
<feature type="transmembrane region" description="Helical" evidence="2">
    <location>
        <begin position="225"/>
        <end position="253"/>
    </location>
</feature>
<feature type="compositionally biased region" description="Basic and acidic residues" evidence="1">
    <location>
        <begin position="1"/>
        <end position="11"/>
    </location>
</feature>
<keyword evidence="2" id="KW-0472">Membrane</keyword>
<protein>
    <submittedName>
        <fullName evidence="3">cDNA FLJ59984, moderately similar to DNA methyltransferase 1-associated protein 1</fullName>
    </submittedName>
</protein>
<keyword evidence="2" id="KW-0812">Transmembrane</keyword>
<dbReference type="GO" id="GO:0032259">
    <property type="term" value="P:methylation"/>
    <property type="evidence" value="ECO:0007669"/>
    <property type="project" value="UniProtKB-KW"/>
</dbReference>
<proteinExistence type="evidence at transcript level"/>
<keyword evidence="2" id="KW-1133">Transmembrane helix</keyword>
<dbReference type="InterPro" id="IPR027109">
    <property type="entry name" value="Swc4/Dmap1"/>
</dbReference>
<dbReference type="GO" id="GO:0008168">
    <property type="term" value="F:methyltransferase activity"/>
    <property type="evidence" value="ECO:0007669"/>
    <property type="project" value="UniProtKB-KW"/>
</dbReference>
<keyword evidence="3" id="KW-0489">Methyltransferase</keyword>
<dbReference type="PANTHER" id="PTHR12855">
    <property type="entry name" value="DNA METHYLTRANSFERASE 1-ASSOCIATED PROTEIN 1 FAMILY MEMBER"/>
    <property type="match status" value="1"/>
</dbReference>
<keyword evidence="3" id="KW-0808">Transferase</keyword>
<accession>B4DU03</accession>
<dbReference type="EMBL" id="AK300442">
    <property type="protein sequence ID" value="BAG62165.1"/>
    <property type="molecule type" value="mRNA"/>
</dbReference>
<dbReference type="PeptideAtlas" id="B4DU03"/>
<dbReference type="GO" id="GO:0006281">
    <property type="term" value="P:DNA repair"/>
    <property type="evidence" value="ECO:0007669"/>
    <property type="project" value="InterPro"/>
</dbReference>
<reference evidence="3" key="1">
    <citation type="submission" date="2007-10" db="EMBL/GenBank/DDBJ databases">
        <title>NEDO human cDNA sequencing project focused on splicing variants.</title>
        <authorList>
            <person name="Wakamatsu A."/>
            <person name="Yamamoto J."/>
            <person name="Kimura K."/>
            <person name="Ishii S."/>
            <person name="Watanabe K."/>
            <person name="Sugiyama A."/>
            <person name="Murakawa K."/>
            <person name="Kaida T."/>
            <person name="Tsuchiya K."/>
            <person name="Fukuzumi Y."/>
            <person name="Kumagai A."/>
            <person name="Oishi Y."/>
            <person name="Yamamoto S."/>
            <person name="Ono Y."/>
            <person name="Komori Y."/>
            <person name="Yamazaki M."/>
            <person name="Kisu Y."/>
            <person name="Nishikawa T."/>
            <person name="Sugano S."/>
            <person name="Nomura N."/>
            <person name="Isogai T."/>
        </authorList>
    </citation>
    <scope>NUCLEOTIDE SEQUENCE</scope>
    <source>
        <tissue evidence="3">Placenta</tissue>
    </source>
</reference>